<protein>
    <submittedName>
        <fullName evidence="1">Uncharacterized protein</fullName>
    </submittedName>
</protein>
<proteinExistence type="predicted"/>
<sequence>MKIVTTFVENLFTFWYKGVSKDELAFQFSNWKDPEFLYNFFKFNYKDLHRSIWKYISIEYAIDKTIQDALEFESEFLDNHEINLEERFKPLNDLQTSFINLNKSKCYGMNAPSWLRLYGLRVEKDVYVITGGAIKLTHKMEERAHTMEELIKLEKGRNFLMKENVFDGDGLVDFIEFQL</sequence>
<reference evidence="1" key="1">
    <citation type="submission" date="2019-08" db="EMBL/GenBank/DDBJ databases">
        <authorList>
            <person name="Kucharzyk K."/>
            <person name="Murdoch R.W."/>
            <person name="Higgins S."/>
            <person name="Loffler F."/>
        </authorList>
    </citation>
    <scope>NUCLEOTIDE SEQUENCE</scope>
</reference>
<organism evidence="1">
    <name type="scientific">bioreactor metagenome</name>
    <dbReference type="NCBI Taxonomy" id="1076179"/>
    <lineage>
        <taxon>unclassified sequences</taxon>
        <taxon>metagenomes</taxon>
        <taxon>ecological metagenomes</taxon>
    </lineage>
</organism>
<dbReference type="EMBL" id="VSSQ01007652">
    <property type="protein sequence ID" value="MPM36577.1"/>
    <property type="molecule type" value="Genomic_DNA"/>
</dbReference>
<gene>
    <name evidence="1" type="ORF">SDC9_83176</name>
</gene>
<comment type="caution">
    <text evidence="1">The sequence shown here is derived from an EMBL/GenBank/DDBJ whole genome shotgun (WGS) entry which is preliminary data.</text>
</comment>
<dbReference type="AlphaFoldDB" id="A0A644Z7H5"/>
<evidence type="ECO:0000313" key="1">
    <source>
        <dbReference type="EMBL" id="MPM36577.1"/>
    </source>
</evidence>
<accession>A0A644Z7H5</accession>
<name>A0A644Z7H5_9ZZZZ</name>